<feature type="transmembrane region" description="Helical" evidence="1">
    <location>
        <begin position="100"/>
        <end position="127"/>
    </location>
</feature>
<proteinExistence type="predicted"/>
<accession>A0A2S5G685</accession>
<protein>
    <submittedName>
        <fullName evidence="2">DUF2232 domain-containing protein</fullName>
    </submittedName>
</protein>
<dbReference type="RefSeq" id="WP_104059897.1">
    <property type="nucleotide sequence ID" value="NZ_PREZ01000012.1"/>
</dbReference>
<dbReference type="Proteomes" id="UP000239047">
    <property type="component" value="Unassembled WGS sequence"/>
</dbReference>
<keyword evidence="3" id="KW-1185">Reference proteome</keyword>
<dbReference type="AlphaFoldDB" id="A0A2S5G685"/>
<dbReference type="EMBL" id="PREZ01000012">
    <property type="protein sequence ID" value="PPA68496.1"/>
    <property type="molecule type" value="Genomic_DNA"/>
</dbReference>
<dbReference type="OrthoDB" id="2987886at2"/>
<evidence type="ECO:0000313" key="3">
    <source>
        <dbReference type="Proteomes" id="UP000239047"/>
    </source>
</evidence>
<name>A0A2S5G685_9BACL</name>
<dbReference type="PANTHER" id="PTHR41324">
    <property type="entry name" value="MEMBRANE PROTEIN-RELATED"/>
    <property type="match status" value="1"/>
</dbReference>
<dbReference type="InterPro" id="IPR018710">
    <property type="entry name" value="DUF2232"/>
</dbReference>
<evidence type="ECO:0000256" key="1">
    <source>
        <dbReference type="SAM" id="Phobius"/>
    </source>
</evidence>
<keyword evidence="1" id="KW-1133">Transmembrane helix</keyword>
<feature type="transmembrane region" description="Helical" evidence="1">
    <location>
        <begin position="12"/>
        <end position="45"/>
    </location>
</feature>
<sequence length="309" mass="34257">MKHSSARGLTEGAVLVAFFAVLLLISIYIPPLALVVNLFLVLPYIIYSSKYPLKSTLIMVAAGIGVSGIIGSLLAIPLAIAYSTTGAAIGWMIKENKSKLMIFLVSTVIFLFHAITQYVISIFLLGINVIEEMFTVMDETYERFLAMSESSGIDVAELQSNWTTHMNTIEMLLPTLLVFGVAVMVWIIITVNLPIAKRFSIQVPKFTPFRELSLPKSVIWYYLIILITTLVSSPEQGSLYAMAVLNLQVGLEIILILQGLSFIHFFAHLKGWGKGLIVLLTIFGIVLSPFTRILGIIDLGFDLRKRLQQ</sequence>
<dbReference type="PANTHER" id="PTHR41324:SF1">
    <property type="entry name" value="DUF2232 DOMAIN-CONTAINING PROTEIN"/>
    <property type="match status" value="1"/>
</dbReference>
<keyword evidence="1" id="KW-0812">Transmembrane</keyword>
<feature type="transmembrane region" description="Helical" evidence="1">
    <location>
        <begin position="275"/>
        <end position="297"/>
    </location>
</feature>
<evidence type="ECO:0000313" key="2">
    <source>
        <dbReference type="EMBL" id="PPA68496.1"/>
    </source>
</evidence>
<gene>
    <name evidence="2" type="ORF">C4B60_20860</name>
</gene>
<comment type="caution">
    <text evidence="2">The sequence shown here is derived from an EMBL/GenBank/DDBJ whole genome shotgun (WGS) entry which is preliminary data.</text>
</comment>
<feature type="transmembrane region" description="Helical" evidence="1">
    <location>
        <begin position="57"/>
        <end position="80"/>
    </location>
</feature>
<dbReference type="Pfam" id="PF09991">
    <property type="entry name" value="DUF2232"/>
    <property type="match status" value="1"/>
</dbReference>
<feature type="transmembrane region" description="Helical" evidence="1">
    <location>
        <begin position="217"/>
        <end position="233"/>
    </location>
</feature>
<keyword evidence="1" id="KW-0472">Membrane</keyword>
<organism evidence="2 3">
    <name type="scientific">Jeotgalibacillus proteolyticus</name>
    <dbReference type="NCBI Taxonomy" id="2082395"/>
    <lineage>
        <taxon>Bacteria</taxon>
        <taxon>Bacillati</taxon>
        <taxon>Bacillota</taxon>
        <taxon>Bacilli</taxon>
        <taxon>Bacillales</taxon>
        <taxon>Caryophanaceae</taxon>
        <taxon>Jeotgalibacillus</taxon>
    </lineage>
</organism>
<feature type="transmembrane region" description="Helical" evidence="1">
    <location>
        <begin position="239"/>
        <end position="263"/>
    </location>
</feature>
<reference evidence="2 3" key="1">
    <citation type="submission" date="2018-02" db="EMBL/GenBank/DDBJ databases">
        <title>Jeotgalibacillus proteolyticum sp. nov. a protease producing bacterium isolated from ocean sediments of Laizhou Bay.</title>
        <authorList>
            <person name="Li Y."/>
        </authorList>
    </citation>
    <scope>NUCLEOTIDE SEQUENCE [LARGE SCALE GENOMIC DNA]</scope>
    <source>
        <strain evidence="2 3">22-7</strain>
    </source>
</reference>
<feature type="transmembrane region" description="Helical" evidence="1">
    <location>
        <begin position="171"/>
        <end position="196"/>
    </location>
</feature>